<reference evidence="4" key="1">
    <citation type="journal article" date="2014" name="Int. J. Syst. Evol. Microbiol.">
        <title>Complete genome sequence of Corynebacterium casei LMG S-19264T (=DSM 44701T), isolated from a smear-ripened cheese.</title>
        <authorList>
            <consortium name="US DOE Joint Genome Institute (JGI-PGF)"/>
            <person name="Walter F."/>
            <person name="Albersmeier A."/>
            <person name="Kalinowski J."/>
            <person name="Ruckert C."/>
        </authorList>
    </citation>
    <scope>NUCLEOTIDE SEQUENCE</scope>
    <source>
        <strain evidence="4">CGMCC 4.7679</strain>
    </source>
</reference>
<keyword evidence="5" id="KW-1185">Reference proteome</keyword>
<dbReference type="Gene3D" id="1.20.120.1220">
    <property type="match status" value="1"/>
</dbReference>
<dbReference type="EMBL" id="BNAV01000001">
    <property type="protein sequence ID" value="GHF38627.1"/>
    <property type="molecule type" value="Genomic_DNA"/>
</dbReference>
<proteinExistence type="inferred from homology"/>
<comment type="similarity">
    <text evidence="1">Belongs to the peptidase A24 family.</text>
</comment>
<evidence type="ECO:0000256" key="1">
    <source>
        <dbReference type="ARBA" id="ARBA00005801"/>
    </source>
</evidence>
<feature type="transmembrane region" description="Helical" evidence="2">
    <location>
        <begin position="68"/>
        <end position="86"/>
    </location>
</feature>
<dbReference type="InterPro" id="IPR050882">
    <property type="entry name" value="Prepilin_peptidase/N-MTase"/>
</dbReference>
<feature type="transmembrane region" description="Helical" evidence="2">
    <location>
        <begin position="43"/>
        <end position="62"/>
    </location>
</feature>
<dbReference type="InterPro" id="IPR000045">
    <property type="entry name" value="Prepilin_IV_endopep_pep"/>
</dbReference>
<feature type="transmembrane region" description="Helical" evidence="2">
    <location>
        <begin position="200"/>
        <end position="217"/>
    </location>
</feature>
<dbReference type="AlphaFoldDB" id="A0A8H9M943"/>
<name>A0A8H9M943_9PSEU</name>
<dbReference type="RefSeq" id="WP_229880302.1">
    <property type="nucleotide sequence ID" value="NZ_BNAV01000001.1"/>
</dbReference>
<feature type="transmembrane region" description="Helical" evidence="2">
    <location>
        <begin position="155"/>
        <end position="188"/>
    </location>
</feature>
<feature type="transmembrane region" description="Helical" evidence="2">
    <location>
        <begin position="98"/>
        <end position="116"/>
    </location>
</feature>
<dbReference type="PANTHER" id="PTHR30487">
    <property type="entry name" value="TYPE 4 PREPILIN-LIKE PROTEINS LEADER PEPTIDE-PROCESSING ENZYME"/>
    <property type="match status" value="1"/>
</dbReference>
<evidence type="ECO:0000313" key="4">
    <source>
        <dbReference type="EMBL" id="GHF38627.1"/>
    </source>
</evidence>
<dbReference type="PANTHER" id="PTHR30487:SF0">
    <property type="entry name" value="PREPILIN LEADER PEPTIDASE_N-METHYLTRANSFERASE-RELATED"/>
    <property type="match status" value="1"/>
</dbReference>
<dbReference type="GO" id="GO:0005886">
    <property type="term" value="C:plasma membrane"/>
    <property type="evidence" value="ECO:0007669"/>
    <property type="project" value="TreeGrafter"/>
</dbReference>
<keyword evidence="2" id="KW-0812">Transmembrane</keyword>
<dbReference type="Proteomes" id="UP000658656">
    <property type="component" value="Unassembled WGS sequence"/>
</dbReference>
<feature type="transmembrane region" description="Helical" evidence="2">
    <location>
        <begin position="122"/>
        <end position="143"/>
    </location>
</feature>
<evidence type="ECO:0000259" key="3">
    <source>
        <dbReference type="Pfam" id="PF01478"/>
    </source>
</evidence>
<sequence>MINELHPALAIVLTAAFAGAGATAGMLASAALARARAPAPVPLPPVAIGTAVLWLFVAWRWFSGGWPGWWLPVPLALTALAVPLCAADFRYRRLPDALTLPAYPIFAAAITTAAVAGPGPQLAVRALVAASFFGGLHLLVHALSRRSLGAGDVKLAGALGGVLGAASWGALGVAAVLAAVVTAALALTRRWGRGVPHGPGLLAAACLVALFPGRGVGA</sequence>
<evidence type="ECO:0000313" key="5">
    <source>
        <dbReference type="Proteomes" id="UP000658656"/>
    </source>
</evidence>
<gene>
    <name evidence="4" type="ORF">GCM10017566_09820</name>
</gene>
<feature type="transmembrane region" description="Helical" evidence="2">
    <location>
        <begin position="6"/>
        <end position="31"/>
    </location>
</feature>
<comment type="caution">
    <text evidence="4">The sequence shown here is derived from an EMBL/GenBank/DDBJ whole genome shotgun (WGS) entry which is preliminary data.</text>
</comment>
<accession>A0A8H9M943</accession>
<feature type="domain" description="Prepilin type IV endopeptidase peptidase" evidence="3">
    <location>
        <begin position="76"/>
        <end position="185"/>
    </location>
</feature>
<keyword evidence="2" id="KW-1133">Transmembrane helix</keyword>
<dbReference type="GO" id="GO:0006465">
    <property type="term" value="P:signal peptide processing"/>
    <property type="evidence" value="ECO:0007669"/>
    <property type="project" value="TreeGrafter"/>
</dbReference>
<dbReference type="GO" id="GO:0004190">
    <property type="term" value="F:aspartic-type endopeptidase activity"/>
    <property type="evidence" value="ECO:0007669"/>
    <property type="project" value="InterPro"/>
</dbReference>
<organism evidence="4 5">
    <name type="scientific">Amycolatopsis bartoniae</name>
    <dbReference type="NCBI Taxonomy" id="941986"/>
    <lineage>
        <taxon>Bacteria</taxon>
        <taxon>Bacillati</taxon>
        <taxon>Actinomycetota</taxon>
        <taxon>Actinomycetes</taxon>
        <taxon>Pseudonocardiales</taxon>
        <taxon>Pseudonocardiaceae</taxon>
        <taxon>Amycolatopsis</taxon>
    </lineage>
</organism>
<keyword evidence="2" id="KW-0472">Membrane</keyword>
<evidence type="ECO:0000256" key="2">
    <source>
        <dbReference type="SAM" id="Phobius"/>
    </source>
</evidence>
<reference evidence="4" key="2">
    <citation type="submission" date="2020-09" db="EMBL/GenBank/DDBJ databases">
        <authorList>
            <person name="Sun Q."/>
            <person name="Zhou Y."/>
        </authorList>
    </citation>
    <scope>NUCLEOTIDE SEQUENCE</scope>
    <source>
        <strain evidence="4">CGMCC 4.7679</strain>
    </source>
</reference>
<dbReference type="Pfam" id="PF01478">
    <property type="entry name" value="Peptidase_A24"/>
    <property type="match status" value="1"/>
</dbReference>
<protein>
    <recommendedName>
        <fullName evidence="3">Prepilin type IV endopeptidase peptidase domain-containing protein</fullName>
    </recommendedName>
</protein>